<feature type="transmembrane region" description="Helical" evidence="7">
    <location>
        <begin position="108"/>
        <end position="128"/>
    </location>
</feature>
<gene>
    <name evidence="9" type="ORF">GCM10009716_43960</name>
</gene>
<dbReference type="Proteomes" id="UP001501303">
    <property type="component" value="Unassembled WGS sequence"/>
</dbReference>
<evidence type="ECO:0000256" key="5">
    <source>
        <dbReference type="ARBA" id="ARBA00023136"/>
    </source>
</evidence>
<keyword evidence="3 7" id="KW-0812">Transmembrane</keyword>
<dbReference type="Pfam" id="PF06271">
    <property type="entry name" value="RDD"/>
    <property type="match status" value="1"/>
</dbReference>
<reference evidence="9 10" key="1">
    <citation type="journal article" date="2019" name="Int. J. Syst. Evol. Microbiol.">
        <title>The Global Catalogue of Microorganisms (GCM) 10K type strain sequencing project: providing services to taxonomists for standard genome sequencing and annotation.</title>
        <authorList>
            <consortium name="The Broad Institute Genomics Platform"/>
            <consortium name="The Broad Institute Genome Sequencing Center for Infectious Disease"/>
            <person name="Wu L."/>
            <person name="Ma J."/>
        </authorList>
    </citation>
    <scope>NUCLEOTIDE SEQUENCE [LARGE SCALE GENOMIC DNA]</scope>
    <source>
        <strain evidence="9 10">JCM 13581</strain>
    </source>
</reference>
<feature type="transmembrane region" description="Helical" evidence="7">
    <location>
        <begin position="161"/>
        <end position="179"/>
    </location>
</feature>
<accession>A0ABN2PUD3</accession>
<evidence type="ECO:0000259" key="8">
    <source>
        <dbReference type="Pfam" id="PF06271"/>
    </source>
</evidence>
<comment type="subcellular location">
    <subcellularLocation>
        <location evidence="1">Cell membrane</location>
        <topology evidence="1">Multi-pass membrane protein</topology>
    </subcellularLocation>
</comment>
<evidence type="ECO:0000313" key="9">
    <source>
        <dbReference type="EMBL" id="GAA1931918.1"/>
    </source>
</evidence>
<dbReference type="EMBL" id="BAAAMJ010000068">
    <property type="protein sequence ID" value="GAA1931918.1"/>
    <property type="molecule type" value="Genomic_DNA"/>
</dbReference>
<dbReference type="InterPro" id="IPR010432">
    <property type="entry name" value="RDD"/>
</dbReference>
<name>A0ABN2PUD3_9ACTN</name>
<dbReference type="InterPro" id="IPR051791">
    <property type="entry name" value="Pra-immunoreactive"/>
</dbReference>
<dbReference type="PANTHER" id="PTHR36115">
    <property type="entry name" value="PROLINE-RICH ANTIGEN HOMOLOG-RELATED"/>
    <property type="match status" value="1"/>
</dbReference>
<proteinExistence type="predicted"/>
<protein>
    <submittedName>
        <fullName evidence="9">RDD family protein</fullName>
    </submittedName>
</protein>
<feature type="region of interest" description="Disordered" evidence="6">
    <location>
        <begin position="1"/>
        <end position="54"/>
    </location>
</feature>
<organism evidence="9 10">
    <name type="scientific">Streptomyces sodiiphilus</name>
    <dbReference type="NCBI Taxonomy" id="226217"/>
    <lineage>
        <taxon>Bacteria</taxon>
        <taxon>Bacillati</taxon>
        <taxon>Actinomycetota</taxon>
        <taxon>Actinomycetes</taxon>
        <taxon>Kitasatosporales</taxon>
        <taxon>Streptomycetaceae</taxon>
        <taxon>Streptomyces</taxon>
    </lineage>
</organism>
<dbReference type="PANTHER" id="PTHR36115:SF4">
    <property type="entry name" value="MEMBRANE PROTEIN"/>
    <property type="match status" value="1"/>
</dbReference>
<comment type="caution">
    <text evidence="9">The sequence shown here is derived from an EMBL/GenBank/DDBJ whole genome shotgun (WGS) entry which is preliminary data.</text>
</comment>
<keyword evidence="4 7" id="KW-1133">Transmembrane helix</keyword>
<keyword evidence="10" id="KW-1185">Reference proteome</keyword>
<evidence type="ECO:0000256" key="6">
    <source>
        <dbReference type="SAM" id="MobiDB-lite"/>
    </source>
</evidence>
<dbReference type="RefSeq" id="WP_344265539.1">
    <property type="nucleotide sequence ID" value="NZ_BAAAMJ010000068.1"/>
</dbReference>
<evidence type="ECO:0000313" key="10">
    <source>
        <dbReference type="Proteomes" id="UP001501303"/>
    </source>
</evidence>
<sequence>MSNQQPPPGPGDPEPEPPEPDGFSGLPPPPPGGDDTAFGGPPPDRYGSNPYGGAHGASDPLAGMPPLGNLGRRFVARVIDALVVGVPVILVLWPMMGGYGEATDARSYVQQAVLLLLYFLYEGVMFTARGQTLGKMAMGLRVAMLDNGAVPRGNAGWFRSAVYALVLLVPCIGLLFWLFNVLSCTWDRPYRQCVHDKAAKTVVVSAS</sequence>
<feature type="domain" description="RDD" evidence="8">
    <location>
        <begin position="68"/>
        <end position="200"/>
    </location>
</feature>
<feature type="compositionally biased region" description="Pro residues" evidence="6">
    <location>
        <begin position="1"/>
        <end position="12"/>
    </location>
</feature>
<keyword evidence="5 7" id="KW-0472">Membrane</keyword>
<evidence type="ECO:0000256" key="1">
    <source>
        <dbReference type="ARBA" id="ARBA00004651"/>
    </source>
</evidence>
<evidence type="ECO:0000256" key="4">
    <source>
        <dbReference type="ARBA" id="ARBA00022989"/>
    </source>
</evidence>
<evidence type="ECO:0000256" key="2">
    <source>
        <dbReference type="ARBA" id="ARBA00022475"/>
    </source>
</evidence>
<keyword evidence="2" id="KW-1003">Cell membrane</keyword>
<feature type="transmembrane region" description="Helical" evidence="7">
    <location>
        <begin position="74"/>
        <end position="96"/>
    </location>
</feature>
<evidence type="ECO:0000256" key="3">
    <source>
        <dbReference type="ARBA" id="ARBA00022692"/>
    </source>
</evidence>
<evidence type="ECO:0000256" key="7">
    <source>
        <dbReference type="SAM" id="Phobius"/>
    </source>
</evidence>